<keyword evidence="1" id="KW-0732">Signal</keyword>
<evidence type="ECO:0000256" key="1">
    <source>
        <dbReference type="SAM" id="SignalP"/>
    </source>
</evidence>
<dbReference type="GeneID" id="83882628"/>
<gene>
    <name evidence="2" type="ORF">PH7735_03654</name>
</gene>
<keyword evidence="3" id="KW-1185">Reference proteome</keyword>
<dbReference type="AlphaFoldDB" id="A0A0P1IGN7"/>
<dbReference type="STRING" id="1715693.PH7735_03654"/>
<sequence length="186" mass="20373">MKSLYALAFSLLASGAAAQDIGLKMPEIGQGSYATYKVGKATYTHVFAGKSGKYFVYDVVPGDDPEGMEGRSRYFRDGNGQTVKWVTAGGDTVTFTPHNCQRTVGACEFTEEGVSEGEPYKTRMIRTNTPTSKGFNFEQVGFGPDGKEYRLMGGSVELDEYGLMRRATVRNAEAKTKFKLVKAVIR</sequence>
<protein>
    <submittedName>
        <fullName evidence="2">Uncharacterized protein</fullName>
    </submittedName>
</protein>
<proteinExistence type="predicted"/>
<feature type="signal peptide" evidence="1">
    <location>
        <begin position="1"/>
        <end position="18"/>
    </location>
</feature>
<dbReference type="RefSeq" id="WP_058312810.1">
    <property type="nucleotide sequence ID" value="NZ_CYTW01000005.1"/>
</dbReference>
<name>A0A0P1IGN7_9RHOB</name>
<dbReference type="Proteomes" id="UP000051870">
    <property type="component" value="Unassembled WGS sequence"/>
</dbReference>
<organism evidence="2 3">
    <name type="scientific">Shimia thalassica</name>
    <dbReference type="NCBI Taxonomy" id="1715693"/>
    <lineage>
        <taxon>Bacteria</taxon>
        <taxon>Pseudomonadati</taxon>
        <taxon>Pseudomonadota</taxon>
        <taxon>Alphaproteobacteria</taxon>
        <taxon>Rhodobacterales</taxon>
        <taxon>Roseobacteraceae</taxon>
    </lineage>
</organism>
<reference evidence="3" key="1">
    <citation type="submission" date="2015-09" db="EMBL/GenBank/DDBJ databases">
        <authorList>
            <person name="Rodrigo-Torres Lidia"/>
            <person name="Arahal R.David."/>
        </authorList>
    </citation>
    <scope>NUCLEOTIDE SEQUENCE [LARGE SCALE GENOMIC DNA]</scope>
    <source>
        <strain evidence="3">CECT 7735</strain>
    </source>
</reference>
<feature type="chain" id="PRO_5006065241" evidence="1">
    <location>
        <begin position="19"/>
        <end position="186"/>
    </location>
</feature>
<accession>A0A0P1IGN7</accession>
<evidence type="ECO:0000313" key="2">
    <source>
        <dbReference type="EMBL" id="CUK12049.1"/>
    </source>
</evidence>
<evidence type="ECO:0000313" key="3">
    <source>
        <dbReference type="Proteomes" id="UP000051870"/>
    </source>
</evidence>
<dbReference type="EMBL" id="CYTW01000005">
    <property type="protein sequence ID" value="CUK12049.1"/>
    <property type="molecule type" value="Genomic_DNA"/>
</dbReference>